<reference evidence="2 5" key="1">
    <citation type="submission" date="2021-06" db="EMBL/GenBank/DDBJ databases">
        <title>Collection of gut derived symbiotic bacterial strains cultured from healthy donors.</title>
        <authorList>
            <person name="Lin H."/>
            <person name="Littmann E."/>
            <person name="Pamer E.G."/>
        </authorList>
    </citation>
    <scope>NUCLEOTIDE SEQUENCE</scope>
    <source>
        <strain evidence="3 5">MSK.21.70</strain>
        <strain evidence="2">MSK.21.82</strain>
    </source>
</reference>
<dbReference type="EMBL" id="JAHOEL010000062">
    <property type="protein sequence ID" value="MBV3393307.1"/>
    <property type="molecule type" value="Genomic_DNA"/>
</dbReference>
<evidence type="ECO:0000313" key="4">
    <source>
        <dbReference type="Proteomes" id="UP001196408"/>
    </source>
</evidence>
<accession>A0AAW4MSL2</accession>
<feature type="domain" description="SseB protein N-terminal" evidence="1">
    <location>
        <begin position="188"/>
        <end position="308"/>
    </location>
</feature>
<organism evidence="2 4">
    <name type="scientific">Catenibacterium mitsuokai</name>
    <dbReference type="NCBI Taxonomy" id="100886"/>
    <lineage>
        <taxon>Bacteria</taxon>
        <taxon>Bacillati</taxon>
        <taxon>Bacillota</taxon>
        <taxon>Erysipelotrichia</taxon>
        <taxon>Erysipelotrichales</taxon>
        <taxon>Coprobacillaceae</taxon>
        <taxon>Catenibacterium</taxon>
    </lineage>
</organism>
<proteinExistence type="predicted"/>
<dbReference type="EMBL" id="JAHOEF010000066">
    <property type="protein sequence ID" value="MBV3383326.1"/>
    <property type="molecule type" value="Genomic_DNA"/>
</dbReference>
<dbReference type="AlphaFoldDB" id="A0AAW4MSL2"/>
<gene>
    <name evidence="2" type="ORF">KSV97_08890</name>
    <name evidence="3" type="ORF">KSW06_08585</name>
</gene>
<dbReference type="Proteomes" id="UP001196408">
    <property type="component" value="Unassembled WGS sequence"/>
</dbReference>
<dbReference type="RefSeq" id="WP_217748045.1">
    <property type="nucleotide sequence ID" value="NZ_JAHOEB010000065.1"/>
</dbReference>
<dbReference type="Pfam" id="PF07179">
    <property type="entry name" value="SseB"/>
    <property type="match status" value="1"/>
</dbReference>
<evidence type="ECO:0000259" key="1">
    <source>
        <dbReference type="Pfam" id="PF07179"/>
    </source>
</evidence>
<dbReference type="Proteomes" id="UP001197492">
    <property type="component" value="Unassembled WGS sequence"/>
</dbReference>
<evidence type="ECO:0000313" key="3">
    <source>
        <dbReference type="EMBL" id="MBV3393307.1"/>
    </source>
</evidence>
<evidence type="ECO:0000313" key="2">
    <source>
        <dbReference type="EMBL" id="MBV3383326.1"/>
    </source>
</evidence>
<sequence>MNYKPLKDAQAFTTSRWTDSLDAWKKAQGDKEVAYKAFLKNLTESHYYGYMNLPESGENLEYDHSFFTISPQDGSKNFISVYTSLKELKSSLAKPETSMPGRKVEAVEVNYAFLAKELTFADGNQIDGIVINPFSDDYILTREELVQISKRLCNGLNHTEDLGNFTPANIFIKEIWKIFQNTEDDDKKAEIFSHMMEAFDDALFALPIVVRKEDLEVEDGNTYIARSDADLAIRMLSSEDNGDQANIVPLFTSQEDIETLDGWNAEDEERKSILMTADLDTHLGGLNNGEAFDALVINPFTDNIVLTKEILTTMGLIEGEE</sequence>
<keyword evidence="5" id="KW-1185">Reference proteome</keyword>
<protein>
    <submittedName>
        <fullName evidence="2">SseB family protein</fullName>
    </submittedName>
</protein>
<comment type="caution">
    <text evidence="2">The sequence shown here is derived from an EMBL/GenBank/DDBJ whole genome shotgun (WGS) entry which is preliminary data.</text>
</comment>
<evidence type="ECO:0000313" key="5">
    <source>
        <dbReference type="Proteomes" id="UP001197492"/>
    </source>
</evidence>
<name>A0AAW4MSL2_9FIRM</name>
<dbReference type="InterPro" id="IPR009839">
    <property type="entry name" value="SseB_N"/>
</dbReference>